<gene>
    <name evidence="1" type="ORF">MRATA1EN22A_LOCUS16161</name>
</gene>
<sequence length="105" mass="11134">MTVCPAARTRRDLEAGLHMERARGPSSSLRNGQEKLPVQSGGLSSPFCCWTVPPREELWAVVGLSLPLEAVASGADPPAPAREAPGAGIQLCRLLPYTGQTERLA</sequence>
<organism evidence="1 2">
    <name type="scientific">Rangifer tarandus platyrhynchus</name>
    <name type="common">Svalbard reindeer</name>
    <dbReference type="NCBI Taxonomy" id="3082113"/>
    <lineage>
        <taxon>Eukaryota</taxon>
        <taxon>Metazoa</taxon>
        <taxon>Chordata</taxon>
        <taxon>Craniata</taxon>
        <taxon>Vertebrata</taxon>
        <taxon>Euteleostomi</taxon>
        <taxon>Mammalia</taxon>
        <taxon>Eutheria</taxon>
        <taxon>Laurasiatheria</taxon>
        <taxon>Artiodactyla</taxon>
        <taxon>Ruminantia</taxon>
        <taxon>Pecora</taxon>
        <taxon>Cervidae</taxon>
        <taxon>Odocoileinae</taxon>
        <taxon>Rangifer</taxon>
    </lineage>
</organism>
<protein>
    <submittedName>
        <fullName evidence="1">Uncharacterized protein</fullName>
    </submittedName>
</protein>
<dbReference type="Proteomes" id="UP001162501">
    <property type="component" value="Chromosome 26"/>
</dbReference>
<dbReference type="EMBL" id="OX596110">
    <property type="protein sequence ID" value="CAN0346469.1"/>
    <property type="molecule type" value="Genomic_DNA"/>
</dbReference>
<reference evidence="1" key="2">
    <citation type="submission" date="2025-03" db="EMBL/GenBank/DDBJ databases">
        <authorList>
            <consortium name="ELIXIR-Norway"/>
            <consortium name="Elixir Norway"/>
        </authorList>
    </citation>
    <scope>NUCLEOTIDE SEQUENCE</scope>
</reference>
<name>A0AC59ZB27_RANTA</name>
<reference evidence="1" key="1">
    <citation type="submission" date="2023-05" db="EMBL/GenBank/DDBJ databases">
        <authorList>
            <consortium name="ELIXIR-Norway"/>
        </authorList>
    </citation>
    <scope>NUCLEOTIDE SEQUENCE</scope>
</reference>
<evidence type="ECO:0000313" key="2">
    <source>
        <dbReference type="Proteomes" id="UP001162501"/>
    </source>
</evidence>
<accession>A0AC59ZB27</accession>
<proteinExistence type="predicted"/>
<evidence type="ECO:0000313" key="1">
    <source>
        <dbReference type="EMBL" id="CAN0346469.1"/>
    </source>
</evidence>